<evidence type="ECO:0000256" key="1">
    <source>
        <dbReference type="SAM" id="Phobius"/>
    </source>
</evidence>
<dbReference type="EMBL" id="BPVZ01000017">
    <property type="protein sequence ID" value="GKV01416.1"/>
    <property type="molecule type" value="Genomic_DNA"/>
</dbReference>
<evidence type="ECO:0000313" key="3">
    <source>
        <dbReference type="Proteomes" id="UP001054252"/>
    </source>
</evidence>
<gene>
    <name evidence="2" type="ORF">SLEP1_g13971</name>
</gene>
<proteinExistence type="predicted"/>
<keyword evidence="1" id="KW-0472">Membrane</keyword>
<protein>
    <submittedName>
        <fullName evidence="2">Uncharacterized protein</fullName>
    </submittedName>
</protein>
<feature type="transmembrane region" description="Helical" evidence="1">
    <location>
        <begin position="36"/>
        <end position="60"/>
    </location>
</feature>
<reference evidence="2 3" key="1">
    <citation type="journal article" date="2021" name="Commun. Biol.">
        <title>The genome of Shorea leprosula (Dipterocarpaceae) highlights the ecological relevance of drought in aseasonal tropical rainforests.</title>
        <authorList>
            <person name="Ng K.K.S."/>
            <person name="Kobayashi M.J."/>
            <person name="Fawcett J.A."/>
            <person name="Hatakeyama M."/>
            <person name="Paape T."/>
            <person name="Ng C.H."/>
            <person name="Ang C.C."/>
            <person name="Tnah L.H."/>
            <person name="Lee C.T."/>
            <person name="Nishiyama T."/>
            <person name="Sese J."/>
            <person name="O'Brien M.J."/>
            <person name="Copetti D."/>
            <person name="Mohd Noor M.I."/>
            <person name="Ong R.C."/>
            <person name="Putra M."/>
            <person name="Sireger I.Z."/>
            <person name="Indrioko S."/>
            <person name="Kosugi Y."/>
            <person name="Izuno A."/>
            <person name="Isagi Y."/>
            <person name="Lee S.L."/>
            <person name="Shimizu K.K."/>
        </authorList>
    </citation>
    <scope>NUCLEOTIDE SEQUENCE [LARGE SCALE GENOMIC DNA]</scope>
    <source>
        <strain evidence="2">214</strain>
    </source>
</reference>
<evidence type="ECO:0000313" key="2">
    <source>
        <dbReference type="EMBL" id="GKV01416.1"/>
    </source>
</evidence>
<organism evidence="2 3">
    <name type="scientific">Rubroshorea leprosula</name>
    <dbReference type="NCBI Taxonomy" id="152421"/>
    <lineage>
        <taxon>Eukaryota</taxon>
        <taxon>Viridiplantae</taxon>
        <taxon>Streptophyta</taxon>
        <taxon>Embryophyta</taxon>
        <taxon>Tracheophyta</taxon>
        <taxon>Spermatophyta</taxon>
        <taxon>Magnoliopsida</taxon>
        <taxon>eudicotyledons</taxon>
        <taxon>Gunneridae</taxon>
        <taxon>Pentapetalae</taxon>
        <taxon>rosids</taxon>
        <taxon>malvids</taxon>
        <taxon>Malvales</taxon>
        <taxon>Dipterocarpaceae</taxon>
        <taxon>Rubroshorea</taxon>
    </lineage>
</organism>
<name>A0AAV5IHI6_9ROSI</name>
<keyword evidence="1" id="KW-0812">Transmembrane</keyword>
<accession>A0AAV5IHI6</accession>
<keyword evidence="1" id="KW-1133">Transmembrane helix</keyword>
<dbReference type="AlphaFoldDB" id="A0AAV5IHI6"/>
<comment type="caution">
    <text evidence="2">The sequence shown here is derived from an EMBL/GenBank/DDBJ whole genome shotgun (WGS) entry which is preliminary data.</text>
</comment>
<keyword evidence="3" id="KW-1185">Reference proteome</keyword>
<sequence length="61" mass="6819">MAWRQIINNAQAIPASTPYGFSRFFSKSTPFVGNNFLALSNPLVLVYYSAWVTCCITLVVE</sequence>
<dbReference type="Proteomes" id="UP001054252">
    <property type="component" value="Unassembled WGS sequence"/>
</dbReference>